<protein>
    <recommendedName>
        <fullName evidence="5">Large ribosomal subunit protein bL25</fullName>
    </recommendedName>
    <alternativeName>
        <fullName evidence="5">General stress protein CTC</fullName>
    </alternativeName>
</protein>
<sequence length="229" mass="24835">MQIEFNAKKRELQGTSASRRLRRANRVPGILYGGPDKPQPIDIDHNELYQHLRKEAFHSSVLTANVEGAKQMCLLRDVQWHAYRQIILHVDFQRIDAAHKIHQKVPLHFVNADIAPGVKTQGGMVQHVLTELDVSCLPKDLPSFIEVDLKDLDIGQSVHISQLAIPAGVEIAHHGEGDPVVATVIIRGKADAAEATEAAAAAEASAAATAASLEKKAAPAAPAEKTEKK</sequence>
<dbReference type="InterPro" id="IPR029751">
    <property type="entry name" value="Ribosomal_L25_dom"/>
</dbReference>
<comment type="subunit">
    <text evidence="5">Part of the 50S ribosomal subunit; part of the 5S rRNA/L5/L18/L25 subcomplex. Contacts the 5S rRNA. Binds to the 5S rRNA independently of L5 and L18.</text>
</comment>
<accession>A0A916J8Z3</accession>
<evidence type="ECO:0000313" key="9">
    <source>
        <dbReference type="Proteomes" id="UP000742786"/>
    </source>
</evidence>
<dbReference type="InterPro" id="IPR037121">
    <property type="entry name" value="Ribosomal_bL25_C"/>
</dbReference>
<evidence type="ECO:0000259" key="6">
    <source>
        <dbReference type="Pfam" id="PF01386"/>
    </source>
</evidence>
<comment type="function">
    <text evidence="5">This is one of the proteins that binds to the 5S RNA in the ribosome where it forms part of the central protuberance.</text>
</comment>
<dbReference type="CDD" id="cd00495">
    <property type="entry name" value="Ribosomal_L25_TL5_CTC"/>
    <property type="match status" value="1"/>
</dbReference>
<dbReference type="GO" id="GO:0003735">
    <property type="term" value="F:structural constituent of ribosome"/>
    <property type="evidence" value="ECO:0007669"/>
    <property type="project" value="InterPro"/>
</dbReference>
<dbReference type="InterPro" id="IPR020056">
    <property type="entry name" value="Rbsml_bL25/Gln-tRNA_synth_N"/>
</dbReference>
<keyword evidence="4 5" id="KW-0687">Ribonucleoprotein</keyword>
<dbReference type="NCBIfam" id="NF004128">
    <property type="entry name" value="PRK05618.1-2"/>
    <property type="match status" value="1"/>
</dbReference>
<reference evidence="8" key="1">
    <citation type="submission" date="2021-04" db="EMBL/GenBank/DDBJ databases">
        <authorList>
            <person name="Hornung B."/>
        </authorList>
    </citation>
    <scope>NUCLEOTIDE SEQUENCE</scope>
    <source>
        <strain evidence="8">G5G6</strain>
    </source>
</reference>
<dbReference type="GO" id="GO:0006412">
    <property type="term" value="P:translation"/>
    <property type="evidence" value="ECO:0007669"/>
    <property type="project" value="UniProtKB-UniRule"/>
</dbReference>
<evidence type="ECO:0000256" key="5">
    <source>
        <dbReference type="HAMAP-Rule" id="MF_01334"/>
    </source>
</evidence>
<dbReference type="AlphaFoldDB" id="A0A916J8Z3"/>
<comment type="caution">
    <text evidence="8">The sequence shown here is derived from an EMBL/GenBank/DDBJ whole genome shotgun (WGS) entry which is preliminary data.</text>
</comment>
<dbReference type="NCBIfam" id="NF004612">
    <property type="entry name" value="PRK05943.1"/>
    <property type="match status" value="1"/>
</dbReference>
<dbReference type="PANTHER" id="PTHR33284">
    <property type="entry name" value="RIBOSOMAL PROTEIN L25/GLN-TRNA SYNTHETASE, ANTI-CODON-BINDING DOMAIN-CONTAINING PROTEIN"/>
    <property type="match status" value="1"/>
</dbReference>
<dbReference type="GO" id="GO:0008097">
    <property type="term" value="F:5S rRNA binding"/>
    <property type="evidence" value="ECO:0007669"/>
    <property type="project" value="InterPro"/>
</dbReference>
<dbReference type="PANTHER" id="PTHR33284:SF1">
    <property type="entry name" value="RIBOSOMAL PROTEIN L25_GLN-TRNA SYNTHETASE, ANTI-CODON-BINDING DOMAIN-CONTAINING PROTEIN"/>
    <property type="match status" value="1"/>
</dbReference>
<dbReference type="SUPFAM" id="SSF50715">
    <property type="entry name" value="Ribosomal protein L25-like"/>
    <property type="match status" value="1"/>
</dbReference>
<dbReference type="Gene3D" id="2.40.240.10">
    <property type="entry name" value="Ribosomal Protein L25, Chain P"/>
    <property type="match status" value="1"/>
</dbReference>
<dbReference type="GO" id="GO:0022625">
    <property type="term" value="C:cytosolic large ribosomal subunit"/>
    <property type="evidence" value="ECO:0007669"/>
    <property type="project" value="TreeGrafter"/>
</dbReference>
<keyword evidence="3 5" id="KW-0689">Ribosomal protein</keyword>
<dbReference type="Proteomes" id="UP000742786">
    <property type="component" value="Unassembled WGS sequence"/>
</dbReference>
<dbReference type="InterPro" id="IPR020930">
    <property type="entry name" value="Ribosomal_uL5_bac-type"/>
</dbReference>
<keyword evidence="2 5" id="KW-0694">RNA-binding</keyword>
<gene>
    <name evidence="5 8" type="primary">rplY</name>
    <name evidence="5" type="synonym">ctc</name>
    <name evidence="8" type="ORF">GTOL_12424</name>
</gene>
<dbReference type="EMBL" id="CAJQUM010000001">
    <property type="protein sequence ID" value="CAG4884541.1"/>
    <property type="molecule type" value="Genomic_DNA"/>
</dbReference>
<evidence type="ECO:0000256" key="4">
    <source>
        <dbReference type="ARBA" id="ARBA00023274"/>
    </source>
</evidence>
<dbReference type="InterPro" id="IPR020057">
    <property type="entry name" value="Ribosomal_bL25_b-dom"/>
</dbReference>
<keyword evidence="9" id="KW-1185">Reference proteome</keyword>
<evidence type="ECO:0000259" key="7">
    <source>
        <dbReference type="Pfam" id="PF14693"/>
    </source>
</evidence>
<proteinExistence type="inferred from homology"/>
<feature type="domain" description="Large ribosomal subunit protein bL25 L25" evidence="6">
    <location>
        <begin position="6"/>
        <end position="92"/>
    </location>
</feature>
<dbReference type="RefSeq" id="WP_220636381.1">
    <property type="nucleotide sequence ID" value="NZ_CAJQUM010000001.1"/>
</dbReference>
<feature type="domain" description="Large ribosomal subunit protein bL25 beta" evidence="7">
    <location>
        <begin position="100"/>
        <end position="185"/>
    </location>
</feature>
<dbReference type="NCBIfam" id="TIGR00731">
    <property type="entry name" value="bL25_bact_ctc"/>
    <property type="match status" value="1"/>
</dbReference>
<dbReference type="InterPro" id="IPR011035">
    <property type="entry name" value="Ribosomal_bL25/Gln-tRNA_synth"/>
</dbReference>
<dbReference type="InterPro" id="IPR001021">
    <property type="entry name" value="Ribosomal_bL25_long"/>
</dbReference>
<dbReference type="HAMAP" id="MF_01334">
    <property type="entry name" value="Ribosomal_bL25_CTC"/>
    <property type="match status" value="1"/>
</dbReference>
<dbReference type="Gene3D" id="2.170.120.20">
    <property type="entry name" value="Ribosomal protein L25, beta domain"/>
    <property type="match status" value="1"/>
</dbReference>
<evidence type="ECO:0000313" key="8">
    <source>
        <dbReference type="EMBL" id="CAG4884541.1"/>
    </source>
</evidence>
<dbReference type="NCBIfam" id="NF004130">
    <property type="entry name" value="PRK05618.1-5"/>
    <property type="match status" value="1"/>
</dbReference>
<name>A0A916J8Z3_9PROT</name>
<organism evidence="8 9">
    <name type="scientific">Georgfuchsia toluolica</name>
    <dbReference type="NCBI Taxonomy" id="424218"/>
    <lineage>
        <taxon>Bacteria</taxon>
        <taxon>Pseudomonadati</taxon>
        <taxon>Pseudomonadota</taxon>
        <taxon>Betaproteobacteria</taxon>
        <taxon>Nitrosomonadales</taxon>
        <taxon>Sterolibacteriaceae</taxon>
        <taxon>Georgfuchsia</taxon>
    </lineage>
</organism>
<dbReference type="Pfam" id="PF01386">
    <property type="entry name" value="Ribosomal_L25p"/>
    <property type="match status" value="1"/>
</dbReference>
<evidence type="ECO:0000256" key="2">
    <source>
        <dbReference type="ARBA" id="ARBA00022884"/>
    </source>
</evidence>
<dbReference type="Pfam" id="PF14693">
    <property type="entry name" value="Ribosomal_TL5_C"/>
    <property type="match status" value="1"/>
</dbReference>
<keyword evidence="1 5" id="KW-0699">rRNA-binding</keyword>
<evidence type="ECO:0000256" key="1">
    <source>
        <dbReference type="ARBA" id="ARBA00022730"/>
    </source>
</evidence>
<comment type="similarity">
    <text evidence="5">Belongs to the bacterial ribosomal protein bL25 family. CTC subfamily.</text>
</comment>
<evidence type="ECO:0000256" key="3">
    <source>
        <dbReference type="ARBA" id="ARBA00022980"/>
    </source>
</evidence>